<dbReference type="AlphaFoldDB" id="A0A8H4ZM58"/>
<evidence type="ECO:0000313" key="1">
    <source>
        <dbReference type="EMBL" id="KAF5248431.1"/>
    </source>
</evidence>
<proteinExistence type="predicted"/>
<gene>
    <name evidence="1" type="ORF">FANTH_5929</name>
</gene>
<accession>A0A8H4ZM58</accession>
<evidence type="ECO:0000313" key="2">
    <source>
        <dbReference type="Proteomes" id="UP000573603"/>
    </source>
</evidence>
<keyword evidence="2" id="KW-1185">Reference proteome</keyword>
<dbReference type="EMBL" id="JABEVY010000129">
    <property type="protein sequence ID" value="KAF5248431.1"/>
    <property type="molecule type" value="Genomic_DNA"/>
</dbReference>
<protein>
    <submittedName>
        <fullName evidence="1">Uncharacterized protein</fullName>
    </submittedName>
</protein>
<dbReference type="Proteomes" id="UP000573603">
    <property type="component" value="Unassembled WGS sequence"/>
</dbReference>
<name>A0A8H4ZM58_9HYPO</name>
<reference evidence="1 2" key="1">
    <citation type="journal article" date="2020" name="BMC Genomics">
        <title>Correction to: Identification and distribution of gene clusters required for synthesis of sphingolipid metabolism inhibitors in diverse species of the filamentous fungus Fusarium.</title>
        <authorList>
            <person name="Kim H.S."/>
            <person name="Lohmar J.M."/>
            <person name="Busman M."/>
            <person name="Brown D.W."/>
            <person name="Naumann T.A."/>
            <person name="Divon H.H."/>
            <person name="Lysoe E."/>
            <person name="Uhlig S."/>
            <person name="Proctor R.H."/>
        </authorList>
    </citation>
    <scope>NUCLEOTIDE SEQUENCE [LARGE SCALE GENOMIC DNA]</scope>
    <source>
        <strain evidence="1 2">NRRL 25214</strain>
    </source>
</reference>
<sequence length="69" mass="7708">MEPIAVRVILPYEPEDLTAKEGKPNAAVIILFPPGWPDLISQITKPIAITLVSPFKALLDRRDHIEVFC</sequence>
<organism evidence="1 2">
    <name type="scientific">Fusarium anthophilum</name>
    <dbReference type="NCBI Taxonomy" id="48485"/>
    <lineage>
        <taxon>Eukaryota</taxon>
        <taxon>Fungi</taxon>
        <taxon>Dikarya</taxon>
        <taxon>Ascomycota</taxon>
        <taxon>Pezizomycotina</taxon>
        <taxon>Sordariomycetes</taxon>
        <taxon>Hypocreomycetidae</taxon>
        <taxon>Hypocreales</taxon>
        <taxon>Nectriaceae</taxon>
        <taxon>Fusarium</taxon>
        <taxon>Fusarium fujikuroi species complex</taxon>
    </lineage>
</organism>
<comment type="caution">
    <text evidence="1">The sequence shown here is derived from an EMBL/GenBank/DDBJ whole genome shotgun (WGS) entry which is preliminary data.</text>
</comment>